<accession>A0A1E5SZ41</accession>
<evidence type="ECO:0000313" key="3">
    <source>
        <dbReference type="Proteomes" id="UP000095552"/>
    </source>
</evidence>
<comment type="caution">
    <text evidence="2">The sequence shown here is derived from an EMBL/GenBank/DDBJ whole genome shotgun (WGS) entry which is preliminary data.</text>
</comment>
<feature type="chain" id="PRO_5009185729" evidence="1">
    <location>
        <begin position="22"/>
        <end position="349"/>
    </location>
</feature>
<dbReference type="STRING" id="1563681.BFP71_13035"/>
<evidence type="ECO:0000256" key="1">
    <source>
        <dbReference type="SAM" id="SignalP"/>
    </source>
</evidence>
<name>A0A1E5SZ41_9BACT</name>
<dbReference type="RefSeq" id="WP_069835904.1">
    <property type="nucleotide sequence ID" value="NZ_MDGQ01000005.1"/>
</dbReference>
<feature type="signal peptide" evidence="1">
    <location>
        <begin position="1"/>
        <end position="21"/>
    </location>
</feature>
<keyword evidence="1" id="KW-0732">Signal</keyword>
<dbReference type="EMBL" id="MDGQ01000005">
    <property type="protein sequence ID" value="OEK04399.1"/>
    <property type="molecule type" value="Genomic_DNA"/>
</dbReference>
<dbReference type="Proteomes" id="UP000095552">
    <property type="component" value="Unassembled WGS sequence"/>
</dbReference>
<dbReference type="PROSITE" id="PS51257">
    <property type="entry name" value="PROKAR_LIPOPROTEIN"/>
    <property type="match status" value="1"/>
</dbReference>
<sequence>MKRTILLITSLVFFLFTACEESDTTPAEGNIFILGGDLVSTNFADNYYWLNGNKRLISMADENFTALNMGVRNSQFYAVGQRFINGSTTITYWNGQFNDIESPTNATANGIYFDGNDIYIQGRISNGQIRTPVYWKNGVRTDLPAPNDGASLIEMVVSNGTVHVVGVSESSSGSMPRTPYYWFNGELEELETNQLVDIYIRDMTLYDGNVYILGDGYDSQNNQQMHILWVNGEANLYPAAGRDQQDFQRASANRLSIDNGDIYFSGNYETSDHSRSYYYKNGSIIMLEIDSNRSTSVSDIEVTNGNVHLIGHESSGLFTTDRTAKYWLNGSSQNVDIADNSFFFRIGIQ</sequence>
<protein>
    <submittedName>
        <fullName evidence="2">Uncharacterized protein</fullName>
    </submittedName>
</protein>
<proteinExistence type="predicted"/>
<keyword evidence="3" id="KW-1185">Reference proteome</keyword>
<dbReference type="AlphaFoldDB" id="A0A1E5SZ41"/>
<dbReference type="OrthoDB" id="708305at2"/>
<organism evidence="2 3">
    <name type="scientific">Roseivirga misakiensis</name>
    <dbReference type="NCBI Taxonomy" id="1563681"/>
    <lineage>
        <taxon>Bacteria</taxon>
        <taxon>Pseudomonadati</taxon>
        <taxon>Bacteroidota</taxon>
        <taxon>Cytophagia</taxon>
        <taxon>Cytophagales</taxon>
        <taxon>Roseivirgaceae</taxon>
        <taxon>Roseivirga</taxon>
    </lineage>
</organism>
<gene>
    <name evidence="2" type="ORF">BFP71_13035</name>
</gene>
<evidence type="ECO:0000313" key="2">
    <source>
        <dbReference type="EMBL" id="OEK04399.1"/>
    </source>
</evidence>
<reference evidence="2 3" key="1">
    <citation type="submission" date="2016-08" db="EMBL/GenBank/DDBJ databases">
        <title>Draft genome of Fabibacter sp. strain SK-8.</title>
        <authorList>
            <person name="Wong S.-K."/>
            <person name="Hamasaki K."/>
            <person name="Yoshizawa S."/>
        </authorList>
    </citation>
    <scope>NUCLEOTIDE SEQUENCE [LARGE SCALE GENOMIC DNA]</scope>
    <source>
        <strain evidence="2 3">SK-8</strain>
    </source>
</reference>